<keyword evidence="1" id="KW-1133">Transmembrane helix</keyword>
<evidence type="ECO:0000256" key="1">
    <source>
        <dbReference type="SAM" id="Phobius"/>
    </source>
</evidence>
<name>A0A212TE85_9MICO</name>
<feature type="transmembrane region" description="Helical" evidence="1">
    <location>
        <begin position="107"/>
        <end position="128"/>
    </location>
</feature>
<keyword evidence="1" id="KW-0812">Transmembrane</keyword>
<sequence>MSAHRSSLALSMLWSTARELRLVLLAGLLLSLVVGGWMVWPGAGSAGGFAVEVDSFGTVLRGGVLWWLAPLGVLGLAGVVGAADLARRARPALRVGATRSQVGRSLLAAELVLGLLVGAVALAVLAVVQRARVEPTSTPLALQAAMTLVSCLAVVVLFALVALVGQRWGGTGGVAVALALLALVPMVVAALGTGWSFLQGLLVPAVAVGVDAEADDSWASVAGRALQAVLLAGAAWVVLRELPAEG</sequence>
<proteinExistence type="predicted"/>
<dbReference type="RefSeq" id="WP_088817955.1">
    <property type="nucleotide sequence ID" value="NZ_FYEZ01000001.1"/>
</dbReference>
<keyword evidence="3" id="KW-1185">Reference proteome</keyword>
<feature type="transmembrane region" description="Helical" evidence="1">
    <location>
        <begin position="140"/>
        <end position="164"/>
    </location>
</feature>
<accession>A0A212TE85</accession>
<dbReference type="Proteomes" id="UP000198122">
    <property type="component" value="Unassembled WGS sequence"/>
</dbReference>
<evidence type="ECO:0000313" key="2">
    <source>
        <dbReference type="EMBL" id="SNC64151.1"/>
    </source>
</evidence>
<organism evidence="2 3">
    <name type="scientific">Kytococcus aerolatus</name>
    <dbReference type="NCBI Taxonomy" id="592308"/>
    <lineage>
        <taxon>Bacteria</taxon>
        <taxon>Bacillati</taxon>
        <taxon>Actinomycetota</taxon>
        <taxon>Actinomycetes</taxon>
        <taxon>Micrococcales</taxon>
        <taxon>Kytococcaceae</taxon>
        <taxon>Kytococcus</taxon>
    </lineage>
</organism>
<dbReference type="EMBL" id="FYEZ01000001">
    <property type="protein sequence ID" value="SNC64151.1"/>
    <property type="molecule type" value="Genomic_DNA"/>
</dbReference>
<keyword evidence="1" id="KW-0472">Membrane</keyword>
<protein>
    <submittedName>
        <fullName evidence="2">Uncharacterized protein</fullName>
    </submittedName>
</protein>
<feature type="transmembrane region" description="Helical" evidence="1">
    <location>
        <begin position="176"/>
        <end position="198"/>
    </location>
</feature>
<reference evidence="2 3" key="1">
    <citation type="submission" date="2017-06" db="EMBL/GenBank/DDBJ databases">
        <authorList>
            <person name="Kim H.J."/>
            <person name="Triplett B.A."/>
        </authorList>
    </citation>
    <scope>NUCLEOTIDE SEQUENCE [LARGE SCALE GENOMIC DNA]</scope>
    <source>
        <strain evidence="2 3">DSM 22179</strain>
    </source>
</reference>
<gene>
    <name evidence="2" type="ORF">SAMN05445756_1054</name>
</gene>
<dbReference type="AlphaFoldDB" id="A0A212TE85"/>
<feature type="transmembrane region" description="Helical" evidence="1">
    <location>
        <begin position="66"/>
        <end position="86"/>
    </location>
</feature>
<evidence type="ECO:0000313" key="3">
    <source>
        <dbReference type="Proteomes" id="UP000198122"/>
    </source>
</evidence>